<dbReference type="EMBL" id="KV454431">
    <property type="protein sequence ID" value="ODQ80050.1"/>
    <property type="molecule type" value="Genomic_DNA"/>
</dbReference>
<dbReference type="RefSeq" id="XP_018985378.1">
    <property type="nucleotide sequence ID" value="XM_019128952.1"/>
</dbReference>
<keyword evidence="3" id="KW-1185">Reference proteome</keyword>
<dbReference type="Proteomes" id="UP000094336">
    <property type="component" value="Unassembled WGS sequence"/>
</dbReference>
<accession>A0A1E3QQX4</accession>
<dbReference type="AlphaFoldDB" id="A0A1E3QQX4"/>
<evidence type="ECO:0000313" key="3">
    <source>
        <dbReference type="Proteomes" id="UP000094336"/>
    </source>
</evidence>
<name>A0A1E3QQX4_9ASCO</name>
<feature type="compositionally biased region" description="Acidic residues" evidence="1">
    <location>
        <begin position="37"/>
        <end position="63"/>
    </location>
</feature>
<dbReference type="InterPro" id="IPR053030">
    <property type="entry name" value="Ribosomal_biogenesis_FAF1-like"/>
</dbReference>
<feature type="region of interest" description="Disordered" evidence="1">
    <location>
        <begin position="28"/>
        <end position="79"/>
    </location>
</feature>
<evidence type="ECO:0000256" key="1">
    <source>
        <dbReference type="SAM" id="MobiDB-lite"/>
    </source>
</evidence>
<dbReference type="PANTHER" id="PTHR28096">
    <property type="entry name" value="PROTEIN FAF1"/>
    <property type="match status" value="1"/>
</dbReference>
<reference evidence="3" key="1">
    <citation type="submission" date="2016-05" db="EMBL/GenBank/DDBJ databases">
        <title>Comparative genomics of biotechnologically important yeasts.</title>
        <authorList>
            <consortium name="DOE Joint Genome Institute"/>
            <person name="Riley R."/>
            <person name="Haridas S."/>
            <person name="Wolfe K.H."/>
            <person name="Lopes M.R."/>
            <person name="Hittinger C.T."/>
            <person name="Goker M."/>
            <person name="Salamov A."/>
            <person name="Wisecaver J."/>
            <person name="Long T.M."/>
            <person name="Aerts A.L."/>
            <person name="Barry K."/>
            <person name="Choi C."/>
            <person name="Clum A."/>
            <person name="Coughlan A.Y."/>
            <person name="Deshpande S."/>
            <person name="Douglass A.P."/>
            <person name="Hanson S.J."/>
            <person name="Klenk H.-P."/>
            <person name="Labutti K."/>
            <person name="Lapidus A."/>
            <person name="Lindquist E."/>
            <person name="Lipzen A."/>
            <person name="Meier-Kolthoff J.P."/>
            <person name="Ohm R.A."/>
            <person name="Otillar R.P."/>
            <person name="Pangilinan J."/>
            <person name="Peng Y."/>
            <person name="Rokas A."/>
            <person name="Rosa C.A."/>
            <person name="Scheuner C."/>
            <person name="Sibirny A.A."/>
            <person name="Slot J.C."/>
            <person name="Stielow J.B."/>
            <person name="Sun H."/>
            <person name="Kurtzman C.P."/>
            <person name="Blackwell M."/>
            <person name="Grigoriev I.V."/>
            <person name="Jeffries T.W."/>
        </authorList>
    </citation>
    <scope>NUCLEOTIDE SEQUENCE [LARGE SCALE GENOMIC DNA]</scope>
    <source>
        <strain evidence="3">NRRL Y-12698</strain>
    </source>
</reference>
<sequence>MSDDEYVKAMEIQRRNFEAQFGSLEDMGFEDKSRVDAEDESVGEDSEEGEREAAWENDSDNVSEGEFASELSASEEESTPVVVKFSEASSFDFQPVMSKKDEKLARMGKIPSLEMARVKAEYLAQKQAKFRTQTKEELDNVEKDVALQRLLSESHILANSAPQYSGAELTMQTIDYEMPIGKARKRTLDSRLQTVAASNGKNEGGPSKLEKMPMHMRKGMVTSQIRKIEKYEQEAKDGGIILSRVKKGEFRDLKRGIGSTSVTDRIGKGVKKPQKLRDRGLKIHSVGRSTRNGIVISKEEIAKYNAPDRSKGKSGRGGSRGGSSRGGGRGSSRGGASRGFPTPGGRGGRR</sequence>
<evidence type="ECO:0008006" key="4">
    <source>
        <dbReference type="Google" id="ProtNLM"/>
    </source>
</evidence>
<feature type="compositionally biased region" description="Gly residues" evidence="1">
    <location>
        <begin position="315"/>
        <end position="350"/>
    </location>
</feature>
<gene>
    <name evidence="2" type="ORF">BABINDRAFT_161691</name>
</gene>
<evidence type="ECO:0000313" key="2">
    <source>
        <dbReference type="EMBL" id="ODQ80050.1"/>
    </source>
</evidence>
<feature type="region of interest" description="Disordered" evidence="1">
    <location>
        <begin position="301"/>
        <end position="350"/>
    </location>
</feature>
<dbReference type="GeneID" id="30146805"/>
<dbReference type="PANTHER" id="PTHR28096:SF1">
    <property type="entry name" value="PROTEIN FAF1"/>
    <property type="match status" value="1"/>
</dbReference>
<organism evidence="2 3">
    <name type="scientific">Babjeviella inositovora NRRL Y-12698</name>
    <dbReference type="NCBI Taxonomy" id="984486"/>
    <lineage>
        <taxon>Eukaryota</taxon>
        <taxon>Fungi</taxon>
        <taxon>Dikarya</taxon>
        <taxon>Ascomycota</taxon>
        <taxon>Saccharomycotina</taxon>
        <taxon>Pichiomycetes</taxon>
        <taxon>Serinales incertae sedis</taxon>
        <taxon>Babjeviella</taxon>
    </lineage>
</organism>
<dbReference type="GO" id="GO:0000462">
    <property type="term" value="P:maturation of SSU-rRNA from tricistronic rRNA transcript (SSU-rRNA, 5.8S rRNA, LSU-rRNA)"/>
    <property type="evidence" value="ECO:0007669"/>
    <property type="project" value="TreeGrafter"/>
</dbReference>
<dbReference type="GO" id="GO:0005730">
    <property type="term" value="C:nucleolus"/>
    <property type="evidence" value="ECO:0007669"/>
    <property type="project" value="TreeGrafter"/>
</dbReference>
<protein>
    <recommendedName>
        <fullName evidence="4">Protein FAF1</fullName>
    </recommendedName>
</protein>
<dbReference type="OrthoDB" id="5556956at2759"/>
<proteinExistence type="predicted"/>
<feature type="compositionally biased region" description="Basic and acidic residues" evidence="1">
    <location>
        <begin position="301"/>
        <end position="311"/>
    </location>
</feature>
<dbReference type="STRING" id="984486.A0A1E3QQX4"/>